<keyword evidence="2" id="KW-0472">Membrane</keyword>
<dbReference type="PROSITE" id="PS50011">
    <property type="entry name" value="PROTEIN_KINASE_DOM"/>
    <property type="match status" value="1"/>
</dbReference>
<proteinExistence type="predicted"/>
<evidence type="ECO:0000256" key="1">
    <source>
        <dbReference type="SAM" id="MobiDB-lite"/>
    </source>
</evidence>
<gene>
    <name evidence="5" type="ORF">IFM89_023658</name>
</gene>
<dbReference type="InterPro" id="IPR051824">
    <property type="entry name" value="LRR_Rcpt-Like_S/T_Kinase"/>
</dbReference>
<dbReference type="Gene3D" id="3.30.200.20">
    <property type="entry name" value="Phosphorylase Kinase, domain 1"/>
    <property type="match status" value="1"/>
</dbReference>
<feature type="region of interest" description="Disordered" evidence="1">
    <location>
        <begin position="381"/>
        <end position="402"/>
    </location>
</feature>
<keyword evidence="6" id="KW-1185">Reference proteome</keyword>
<reference evidence="5 6" key="1">
    <citation type="submission" date="2020-10" db="EMBL/GenBank/DDBJ databases">
        <title>The Coptis chinensis genome and diversification of protoberbering-type alkaloids.</title>
        <authorList>
            <person name="Wang B."/>
            <person name="Shu S."/>
            <person name="Song C."/>
            <person name="Liu Y."/>
        </authorList>
    </citation>
    <scope>NUCLEOTIDE SEQUENCE [LARGE SCALE GENOMIC DNA]</scope>
    <source>
        <strain evidence="5">HL-2020</strain>
        <tissue evidence="5">Leaf</tissue>
    </source>
</reference>
<dbReference type="InterPro" id="IPR011009">
    <property type="entry name" value="Kinase-like_dom_sf"/>
</dbReference>
<organism evidence="5 6">
    <name type="scientific">Coptis chinensis</name>
    <dbReference type="NCBI Taxonomy" id="261450"/>
    <lineage>
        <taxon>Eukaryota</taxon>
        <taxon>Viridiplantae</taxon>
        <taxon>Streptophyta</taxon>
        <taxon>Embryophyta</taxon>
        <taxon>Tracheophyta</taxon>
        <taxon>Spermatophyta</taxon>
        <taxon>Magnoliopsida</taxon>
        <taxon>Ranunculales</taxon>
        <taxon>Ranunculaceae</taxon>
        <taxon>Coptidoideae</taxon>
        <taxon>Coptis</taxon>
    </lineage>
</organism>
<dbReference type="PANTHER" id="PTHR48006:SF28">
    <property type="entry name" value="LEUCINE-RICH REPEAT PROTEIN KINASE FAMILY PROTEIN"/>
    <property type="match status" value="1"/>
</dbReference>
<keyword evidence="2" id="KW-0812">Transmembrane</keyword>
<dbReference type="InterPro" id="IPR000719">
    <property type="entry name" value="Prot_kinase_dom"/>
</dbReference>
<sequence length="402" mass="45110">MKTSDSVELVLVLLVVLFLEINLCASPDEPSGSGYVKICKSSVAGTLLAVLVVLVIVCLLLIIMKYVVKNRIQKSAKGKVNCTWSGFYRFSKAEIEHAMNFSRRKVSLGAGNAGHVYKGILPSGQVVVIKHIFRKNNTPDSFTRELEALSRIRHPNLVSLLGCCSENSELYLVYEYCCNGNLAQHLTKRESTLSWAKRVEILRDCAKALRFLHRYPEGCIVHKAIKLTNVLLTEDMKPKLSDFGLAELLEMEETMPIYRGHRGSIGYIDPEYMSTAKLTCASDIYSLGMIMLQLLSGRKLIELDLDARDQLTRKAKDVVMRKRPLADFEDPRLNGYLNVEDFESILQLAVLCSSKSSKLRPTIDVVLEELDKIWNRTKGSEKAKNKTSSATPLSKSLELMEV</sequence>
<dbReference type="FunFam" id="1.10.510.10:FF:000530">
    <property type="entry name" value="probable receptor-like protein kinase At5g59700"/>
    <property type="match status" value="1"/>
</dbReference>
<feature type="domain" description="Protein kinase" evidence="4">
    <location>
        <begin position="102"/>
        <end position="375"/>
    </location>
</feature>
<evidence type="ECO:0000256" key="2">
    <source>
        <dbReference type="SAM" id="Phobius"/>
    </source>
</evidence>
<dbReference type="Gene3D" id="1.10.510.10">
    <property type="entry name" value="Transferase(Phosphotransferase) domain 1"/>
    <property type="match status" value="1"/>
</dbReference>
<dbReference type="EMBL" id="JADFTS010000005">
    <property type="protein sequence ID" value="KAF9606203.1"/>
    <property type="molecule type" value="Genomic_DNA"/>
</dbReference>
<dbReference type="PANTHER" id="PTHR48006">
    <property type="entry name" value="LEUCINE-RICH REPEAT-CONTAINING PROTEIN DDB_G0281931-RELATED"/>
    <property type="match status" value="1"/>
</dbReference>
<feature type="chain" id="PRO_5032970828" description="Protein kinase domain-containing protein" evidence="3">
    <location>
        <begin position="26"/>
        <end position="402"/>
    </location>
</feature>
<keyword evidence="2" id="KW-1133">Transmembrane helix</keyword>
<feature type="signal peptide" evidence="3">
    <location>
        <begin position="1"/>
        <end position="25"/>
    </location>
</feature>
<accession>A0A835LS75</accession>
<dbReference type="SUPFAM" id="SSF56112">
    <property type="entry name" value="Protein kinase-like (PK-like)"/>
    <property type="match status" value="1"/>
</dbReference>
<protein>
    <recommendedName>
        <fullName evidence="4">Protein kinase domain-containing protein</fullName>
    </recommendedName>
</protein>
<evidence type="ECO:0000313" key="6">
    <source>
        <dbReference type="Proteomes" id="UP000631114"/>
    </source>
</evidence>
<dbReference type="GO" id="GO:0004672">
    <property type="term" value="F:protein kinase activity"/>
    <property type="evidence" value="ECO:0007669"/>
    <property type="project" value="InterPro"/>
</dbReference>
<dbReference type="Proteomes" id="UP000631114">
    <property type="component" value="Unassembled WGS sequence"/>
</dbReference>
<dbReference type="AlphaFoldDB" id="A0A835LS75"/>
<evidence type="ECO:0000259" key="4">
    <source>
        <dbReference type="PROSITE" id="PS50011"/>
    </source>
</evidence>
<dbReference type="OrthoDB" id="4062651at2759"/>
<evidence type="ECO:0000313" key="5">
    <source>
        <dbReference type="EMBL" id="KAF9606203.1"/>
    </source>
</evidence>
<evidence type="ECO:0000256" key="3">
    <source>
        <dbReference type="SAM" id="SignalP"/>
    </source>
</evidence>
<comment type="caution">
    <text evidence="5">The sequence shown here is derived from an EMBL/GenBank/DDBJ whole genome shotgun (WGS) entry which is preliminary data.</text>
</comment>
<keyword evidence="3" id="KW-0732">Signal</keyword>
<name>A0A835LS75_9MAGN</name>
<dbReference type="Pfam" id="PF00069">
    <property type="entry name" value="Pkinase"/>
    <property type="match status" value="1"/>
</dbReference>
<feature type="transmembrane region" description="Helical" evidence="2">
    <location>
        <begin position="48"/>
        <end position="68"/>
    </location>
</feature>
<dbReference type="GO" id="GO:0005524">
    <property type="term" value="F:ATP binding"/>
    <property type="evidence" value="ECO:0007669"/>
    <property type="project" value="InterPro"/>
</dbReference>